<dbReference type="PANTHER" id="PTHR43877">
    <property type="entry name" value="AMINOALKYLPHOSPHONATE N-ACETYLTRANSFERASE-RELATED-RELATED"/>
    <property type="match status" value="1"/>
</dbReference>
<dbReference type="Pfam" id="PF13508">
    <property type="entry name" value="Acetyltransf_7"/>
    <property type="match status" value="1"/>
</dbReference>
<dbReference type="InterPro" id="IPR050832">
    <property type="entry name" value="Bact_Acetyltransf"/>
</dbReference>
<dbReference type="AlphaFoldDB" id="F8FFD7"/>
<gene>
    <name evidence="4" type="ordered locus">KNP414_03297</name>
</gene>
<dbReference type="HOGENOM" id="CLU_013985_34_8_9"/>
<dbReference type="PANTHER" id="PTHR43877:SF1">
    <property type="entry name" value="ACETYLTRANSFERASE"/>
    <property type="match status" value="1"/>
</dbReference>
<evidence type="ECO:0000313" key="5">
    <source>
        <dbReference type="Proteomes" id="UP000006620"/>
    </source>
</evidence>
<evidence type="ECO:0000256" key="1">
    <source>
        <dbReference type="ARBA" id="ARBA00022679"/>
    </source>
</evidence>
<feature type="domain" description="N-acetyltransferase" evidence="3">
    <location>
        <begin position="2"/>
        <end position="162"/>
    </location>
</feature>
<reference evidence="5" key="1">
    <citation type="submission" date="2011-06" db="EMBL/GenBank/DDBJ databases">
        <title>Complete genome sequence of Paenibacillus mucilaginosus KNP414.</title>
        <authorList>
            <person name="Wang J."/>
            <person name="Hu S."/>
            <person name="Hu X."/>
            <person name="Zhang B."/>
            <person name="Dong D."/>
            <person name="Zhang S."/>
            <person name="Zhao K."/>
            <person name="Wu D."/>
        </authorList>
    </citation>
    <scope>NUCLEOTIDE SEQUENCE [LARGE SCALE GENOMIC DNA]</scope>
    <source>
        <strain evidence="5">KNP414</strain>
    </source>
</reference>
<reference evidence="4 5" key="2">
    <citation type="journal article" date="2013" name="Genome Announc.">
        <title>Genome Sequence of Growth-Improving Paenibacillus mucilaginosus Strain KNP414.</title>
        <authorList>
            <person name="Lu J.J."/>
            <person name="Wang J.F."/>
            <person name="Hu X.F."/>
        </authorList>
    </citation>
    <scope>NUCLEOTIDE SEQUENCE [LARGE SCALE GENOMIC DNA]</scope>
    <source>
        <strain evidence="4 5">KNP414</strain>
    </source>
</reference>
<organism evidence="4 5">
    <name type="scientific">Paenibacillus mucilaginosus (strain KNP414)</name>
    <dbReference type="NCBI Taxonomy" id="1036673"/>
    <lineage>
        <taxon>Bacteria</taxon>
        <taxon>Bacillati</taxon>
        <taxon>Bacillota</taxon>
        <taxon>Bacilli</taxon>
        <taxon>Bacillales</taxon>
        <taxon>Paenibacillaceae</taxon>
        <taxon>Paenibacillus</taxon>
    </lineage>
</organism>
<dbReference type="PATRIC" id="fig|1036673.3.peg.3036"/>
<dbReference type="EMBL" id="CP002869">
    <property type="protein sequence ID" value="AEI41855.1"/>
    <property type="molecule type" value="Genomic_DNA"/>
</dbReference>
<dbReference type="Proteomes" id="UP000006620">
    <property type="component" value="Chromosome"/>
</dbReference>
<dbReference type="CDD" id="cd04301">
    <property type="entry name" value="NAT_SF"/>
    <property type="match status" value="1"/>
</dbReference>
<dbReference type="InterPro" id="IPR016181">
    <property type="entry name" value="Acyl_CoA_acyltransferase"/>
</dbReference>
<dbReference type="InterPro" id="IPR000182">
    <property type="entry name" value="GNAT_dom"/>
</dbReference>
<dbReference type="KEGG" id="pms:KNP414_03297"/>
<dbReference type="GO" id="GO:0016747">
    <property type="term" value="F:acyltransferase activity, transferring groups other than amino-acyl groups"/>
    <property type="evidence" value="ECO:0007669"/>
    <property type="project" value="InterPro"/>
</dbReference>
<sequence length="163" mass="17599">MFKMHQAGEADAEAVASLFEELIGEIIERAGGTTAAAFELGESAKLCGRLLASGSYRVWLAVAEEGGEPAGFLSVHDSASLYAGGAFGIIQELYVRPAYRSHGLGRQLIEVAAAYAAAVGWKRLEVCTPPLPAFDRSLEFYKREGFEVTGGRKMKRMIQPQDL</sequence>
<name>F8FFD7_PAEMK</name>
<evidence type="ECO:0000313" key="4">
    <source>
        <dbReference type="EMBL" id="AEI41855.1"/>
    </source>
</evidence>
<dbReference type="SUPFAM" id="SSF55729">
    <property type="entry name" value="Acyl-CoA N-acyltransferases (Nat)"/>
    <property type="match status" value="1"/>
</dbReference>
<evidence type="ECO:0000256" key="2">
    <source>
        <dbReference type="ARBA" id="ARBA00023315"/>
    </source>
</evidence>
<protein>
    <submittedName>
        <fullName evidence="4">GCN5-related N-acetyltransferase</fullName>
    </submittedName>
</protein>
<dbReference type="Gene3D" id="3.40.630.30">
    <property type="match status" value="1"/>
</dbReference>
<accession>F8FFD7</accession>
<evidence type="ECO:0000259" key="3">
    <source>
        <dbReference type="PROSITE" id="PS51186"/>
    </source>
</evidence>
<dbReference type="PROSITE" id="PS51186">
    <property type="entry name" value="GNAT"/>
    <property type="match status" value="1"/>
</dbReference>
<keyword evidence="1 4" id="KW-0808">Transferase</keyword>
<proteinExistence type="predicted"/>
<keyword evidence="2" id="KW-0012">Acyltransferase</keyword>